<dbReference type="Proteomes" id="UP000010087">
    <property type="component" value="Chromosome 1"/>
</dbReference>
<reference evidence="1 2" key="1">
    <citation type="journal article" date="2012" name="PLoS ONE">
        <title>Evolution of Burkholderia pseudomallei in recurrent melioidosis.</title>
        <authorList>
            <person name="Hayden H.S."/>
            <person name="Lim R."/>
            <person name="Brittnacher M.J."/>
            <person name="Sims E.H."/>
            <person name="Ramage E.R."/>
            <person name="Fong C."/>
            <person name="Wu Z."/>
            <person name="Crist E."/>
            <person name="Chang J."/>
            <person name="Zhou Y."/>
            <person name="Radey M."/>
            <person name="Rohmer L."/>
            <person name="Haugen E."/>
            <person name="Gillett W."/>
            <person name="Wuthiekanun V."/>
            <person name="Peacock S.J."/>
            <person name="Kaul R."/>
            <person name="Miller S.I."/>
            <person name="Manoil C."/>
            <person name="Jacobs M.A."/>
        </authorList>
    </citation>
    <scope>NUCLEOTIDE SEQUENCE [LARGE SCALE GENOMIC DNA]</scope>
    <source>
        <strain evidence="1 2">1026b</strain>
    </source>
</reference>
<name>A0A0H3HFV0_BURP2</name>
<organism evidence="1 2">
    <name type="scientific">Burkholderia pseudomallei (strain 1026b)</name>
    <dbReference type="NCBI Taxonomy" id="884204"/>
    <lineage>
        <taxon>Bacteria</taxon>
        <taxon>Pseudomonadati</taxon>
        <taxon>Pseudomonadota</taxon>
        <taxon>Betaproteobacteria</taxon>
        <taxon>Burkholderiales</taxon>
        <taxon>Burkholderiaceae</taxon>
        <taxon>Burkholderia</taxon>
        <taxon>pseudomallei group</taxon>
    </lineage>
</organism>
<evidence type="ECO:0000313" key="2">
    <source>
        <dbReference type="Proteomes" id="UP000010087"/>
    </source>
</evidence>
<sequence length="39" mass="4420">MKVPPSMLREMPENSATYFDPGLCGQQYGVQYRSWASPP</sequence>
<dbReference type="EMBL" id="CP002833">
    <property type="protein sequence ID" value="AFI64847.1"/>
    <property type="molecule type" value="Genomic_DNA"/>
</dbReference>
<gene>
    <name evidence="1" type="ordered locus">BP1026B_I0176</name>
</gene>
<protein>
    <submittedName>
        <fullName evidence="1">Uncharacterized protein</fullName>
    </submittedName>
</protein>
<dbReference type="AlphaFoldDB" id="A0A0H3HFV0"/>
<proteinExistence type="predicted"/>
<evidence type="ECO:0000313" key="1">
    <source>
        <dbReference type="EMBL" id="AFI64847.1"/>
    </source>
</evidence>
<dbReference type="KEGG" id="bpz:BP1026B_I0176"/>
<accession>A0A0H3HFV0</accession>